<evidence type="ECO:0000256" key="5">
    <source>
        <dbReference type="ARBA" id="ARBA00022737"/>
    </source>
</evidence>
<dbReference type="InterPro" id="IPR032675">
    <property type="entry name" value="LRR_dom_sf"/>
</dbReference>
<proteinExistence type="predicted"/>
<comment type="subcellular location">
    <subcellularLocation>
        <location evidence="1">Membrane</location>
        <topology evidence="1">Single-pass membrane protein</topology>
    </subcellularLocation>
</comment>
<keyword evidence="6" id="KW-1133">Transmembrane helix</keyword>
<keyword evidence="7" id="KW-0472">Membrane</keyword>
<reference evidence="10" key="1">
    <citation type="journal article" date="2023" name="Plant J.">
        <title>Genome sequences and population genomics provide insights into the demographic history, inbreeding, and mutation load of two 'living fossil' tree species of Dipteronia.</title>
        <authorList>
            <person name="Feng Y."/>
            <person name="Comes H.P."/>
            <person name="Chen J."/>
            <person name="Zhu S."/>
            <person name="Lu R."/>
            <person name="Zhang X."/>
            <person name="Li P."/>
            <person name="Qiu J."/>
            <person name="Olsen K.M."/>
            <person name="Qiu Y."/>
        </authorList>
    </citation>
    <scope>NUCLEOTIDE SEQUENCE</scope>
    <source>
        <strain evidence="10">KIB01</strain>
    </source>
</reference>
<dbReference type="GO" id="GO:0016020">
    <property type="term" value="C:membrane"/>
    <property type="evidence" value="ECO:0007669"/>
    <property type="project" value="UniProtKB-SubCell"/>
</dbReference>
<keyword evidence="8" id="KW-0675">Receptor</keyword>
<dbReference type="GO" id="GO:0020037">
    <property type="term" value="F:heme binding"/>
    <property type="evidence" value="ECO:0007669"/>
    <property type="project" value="InterPro"/>
</dbReference>
<keyword evidence="11" id="KW-1185">Reference proteome</keyword>
<dbReference type="GO" id="GO:0016705">
    <property type="term" value="F:oxidoreductase activity, acting on paired donors, with incorporation or reduction of molecular oxygen"/>
    <property type="evidence" value="ECO:0007669"/>
    <property type="project" value="InterPro"/>
</dbReference>
<keyword evidence="5" id="KW-0677">Repeat</keyword>
<gene>
    <name evidence="10" type="ORF">Ddye_020410</name>
</gene>
<evidence type="ECO:0000256" key="9">
    <source>
        <dbReference type="ARBA" id="ARBA00023180"/>
    </source>
</evidence>
<dbReference type="SUPFAM" id="SSF48264">
    <property type="entry name" value="Cytochrome P450"/>
    <property type="match status" value="1"/>
</dbReference>
<comment type="caution">
    <text evidence="10">The sequence shown here is derived from an EMBL/GenBank/DDBJ whole genome shotgun (WGS) entry which is preliminary data.</text>
</comment>
<evidence type="ECO:0000256" key="1">
    <source>
        <dbReference type="ARBA" id="ARBA00004167"/>
    </source>
</evidence>
<dbReference type="InterPro" id="IPR001128">
    <property type="entry name" value="Cyt_P450"/>
</dbReference>
<dbReference type="GO" id="GO:0005506">
    <property type="term" value="F:iron ion binding"/>
    <property type="evidence" value="ECO:0007669"/>
    <property type="project" value="InterPro"/>
</dbReference>
<evidence type="ECO:0000256" key="2">
    <source>
        <dbReference type="ARBA" id="ARBA00022614"/>
    </source>
</evidence>
<name>A0AAD9TZM7_9ROSI</name>
<dbReference type="AlphaFoldDB" id="A0AAD9TZM7"/>
<dbReference type="EMBL" id="JANJYI010000006">
    <property type="protein sequence ID" value="KAK2645215.1"/>
    <property type="molecule type" value="Genomic_DNA"/>
</dbReference>
<evidence type="ECO:0000256" key="3">
    <source>
        <dbReference type="ARBA" id="ARBA00022692"/>
    </source>
</evidence>
<accession>A0AAD9TZM7</accession>
<dbReference type="InterPro" id="IPR001611">
    <property type="entry name" value="Leu-rich_rpt"/>
</dbReference>
<dbReference type="PANTHER" id="PTHR47986">
    <property type="entry name" value="OSJNBA0070M12.3 PROTEIN"/>
    <property type="match status" value="1"/>
</dbReference>
<evidence type="ECO:0000313" key="10">
    <source>
        <dbReference type="EMBL" id="KAK2645215.1"/>
    </source>
</evidence>
<dbReference type="Pfam" id="PF13855">
    <property type="entry name" value="LRR_8"/>
    <property type="match status" value="1"/>
</dbReference>
<evidence type="ECO:0000256" key="7">
    <source>
        <dbReference type="ARBA" id="ARBA00023136"/>
    </source>
</evidence>
<evidence type="ECO:0000256" key="4">
    <source>
        <dbReference type="ARBA" id="ARBA00022729"/>
    </source>
</evidence>
<dbReference type="Pfam" id="PF00067">
    <property type="entry name" value="p450"/>
    <property type="match status" value="1"/>
</dbReference>
<keyword evidence="9" id="KW-0325">Glycoprotein</keyword>
<evidence type="ECO:0000313" key="11">
    <source>
        <dbReference type="Proteomes" id="UP001280121"/>
    </source>
</evidence>
<dbReference type="Gene3D" id="3.80.10.10">
    <property type="entry name" value="Ribonuclease Inhibitor"/>
    <property type="match status" value="1"/>
</dbReference>
<dbReference type="Gene3D" id="1.10.630.10">
    <property type="entry name" value="Cytochrome P450"/>
    <property type="match status" value="1"/>
</dbReference>
<evidence type="ECO:0000256" key="6">
    <source>
        <dbReference type="ARBA" id="ARBA00022989"/>
    </source>
</evidence>
<protein>
    <submittedName>
        <fullName evidence="10">Uncharacterized protein</fullName>
    </submittedName>
</protein>
<organism evidence="10 11">
    <name type="scientific">Dipteronia dyeriana</name>
    <dbReference type="NCBI Taxonomy" id="168575"/>
    <lineage>
        <taxon>Eukaryota</taxon>
        <taxon>Viridiplantae</taxon>
        <taxon>Streptophyta</taxon>
        <taxon>Embryophyta</taxon>
        <taxon>Tracheophyta</taxon>
        <taxon>Spermatophyta</taxon>
        <taxon>Magnoliopsida</taxon>
        <taxon>eudicotyledons</taxon>
        <taxon>Gunneridae</taxon>
        <taxon>Pentapetalae</taxon>
        <taxon>rosids</taxon>
        <taxon>malvids</taxon>
        <taxon>Sapindales</taxon>
        <taxon>Sapindaceae</taxon>
        <taxon>Hippocastanoideae</taxon>
        <taxon>Acereae</taxon>
        <taxon>Dipteronia</taxon>
    </lineage>
</organism>
<dbReference type="InterPro" id="IPR052422">
    <property type="entry name" value="Auxin_Ser/Thr_Kinase"/>
</dbReference>
<dbReference type="Proteomes" id="UP001280121">
    <property type="component" value="Unassembled WGS sequence"/>
</dbReference>
<dbReference type="PANTHER" id="PTHR47986:SF1">
    <property type="entry name" value="OS04G0685900 PROTEIN"/>
    <property type="match status" value="1"/>
</dbReference>
<dbReference type="GO" id="GO:0004497">
    <property type="term" value="F:monooxygenase activity"/>
    <property type="evidence" value="ECO:0007669"/>
    <property type="project" value="InterPro"/>
</dbReference>
<dbReference type="InterPro" id="IPR036396">
    <property type="entry name" value="Cyt_P450_sf"/>
</dbReference>
<dbReference type="SUPFAM" id="SSF52058">
    <property type="entry name" value="L domain-like"/>
    <property type="match status" value="1"/>
</dbReference>
<sequence length="150" mass="16716">MNGKNDPNQIALTYYKQHKHLVAVLLAPHLAQEDCNVVGYHIRKGTKVLINSWSIDRDNFVLGGTGRVWSQEVSAGEDWYGIVCNSNNEVEIFELTYVDLLGNVPSNFTSLLSLKRLVLIGTNLTGLIPKEIVSLTQLKYLDLSENGLTD</sequence>
<keyword evidence="4" id="KW-0732">Signal</keyword>
<keyword evidence="3" id="KW-0812">Transmembrane</keyword>
<keyword evidence="2" id="KW-0433">Leucine-rich repeat</keyword>
<evidence type="ECO:0000256" key="8">
    <source>
        <dbReference type="ARBA" id="ARBA00023170"/>
    </source>
</evidence>